<organism evidence="1 2">
    <name type="scientific">Violaceomyces palustris</name>
    <dbReference type="NCBI Taxonomy" id="1673888"/>
    <lineage>
        <taxon>Eukaryota</taxon>
        <taxon>Fungi</taxon>
        <taxon>Dikarya</taxon>
        <taxon>Basidiomycota</taxon>
        <taxon>Ustilaginomycotina</taxon>
        <taxon>Ustilaginomycetes</taxon>
        <taxon>Violaceomycetales</taxon>
        <taxon>Violaceomycetaceae</taxon>
        <taxon>Violaceomyces</taxon>
    </lineage>
</organism>
<evidence type="ECO:0000313" key="1">
    <source>
        <dbReference type="EMBL" id="PWN52359.1"/>
    </source>
</evidence>
<name>A0ACD0P341_9BASI</name>
<keyword evidence="2" id="KW-1185">Reference proteome</keyword>
<dbReference type="EMBL" id="KZ819781">
    <property type="protein sequence ID" value="PWN52359.1"/>
    <property type="molecule type" value="Genomic_DNA"/>
</dbReference>
<accession>A0ACD0P341</accession>
<evidence type="ECO:0000313" key="2">
    <source>
        <dbReference type="Proteomes" id="UP000245626"/>
    </source>
</evidence>
<sequence length="2391" mass="255790">METPKARRTIPGDLALRHRVLDGSDSHPTPPRLSEPIRRVSSSLLEASADSCADTESIDSYQGGGGAPSLATSSNSLNSQWKVGLELSLPTQRRLIRKPLPGIPGSNPPADRADSRARDLDGEARRLEEEQRLAGAWWPSSLPEPDTSPFGKVADQDGVPAGAGPGLDDQSSQHLALLLHCAAQSSGLLVQADRDLAASLLSDLTRSVLESISWISNKELLASLQRTASIRWRAEAQIRAAAALDSSAASNTASTTSRWARFAWPAAALGKAYREAHRETPVSISLAPSLGIAPGRHLLYGEQRIRKRDVAIRILSNAVWFARHYGSAQGVESLVVSSMGAGDSIDSDEDGKKDSLPTAVSAVSALPPPPPIKKGGLPNFISKTSATIALSGTVTPESGISSSSASQVDVGKQPPPRSGEGQLMSKEISSNAKKHSKAIEQLSSLSAASGHALQAQAKAMGTEDDASSIRSRTASVNIPILSRPGMSEAEAAETAALELAEKEFAEKVDKGCQEWAKMVVCRLCVHFVGVAIPPIEGEMSNKSGSAFSTRSDQTVRDDNLERDEARLVDWRPDVFEGDDIFEQGWNTANAARSDLDSERIKFVGGTFFVHSHDPSERSRIKRLLEVLLYAGCSMILEAAMLADSGAPRQNPSTYPNGQHAFLTSSTEKELPQVGGGEISEATAAMGSTPSPAEGSKSSTPKASRRWTKGLWSIFQTGGANGGSEITPATEAESSIISRAARSSLNLVRTSTGGEVESLSRRPSLGMPRSKTRDERRSGSSGAKKNPIGLSWSSSSHHSREPSDPSSLGSKANLRITRLMSALSKAHGRSESIDEEPVARFSLSDDIDPESQVKEVDSKFSTIKPPLPPKEAFRSIIHQQGPWPVTTSPELFKAGFGKIARAKSTGFYLSFLSKQSITLLLEGREPITFATASDRWQRSTKPAASYASSTPSASEAAAKLKNSHSGAPAPSLTAVGDPSLNAKVTSSVAGGRQDTVAFFNRMAKSQDTPLGQVIEEMCVRACSLEAESNLANPDDRNKAKKAKKGEKAKEAESPAKSNGDKSLYDAPKPTMSFIQGRFKVTVSATVLPASLARTLAGWQESSSSTRNHQPSDAGDSGSIVSSVYSAGDVLTSSRSEETDIAAVAAALHTDRESAKTAVAVAETAVQVAERGGTISLVEGSPGLDSGLWMWNANVRNSWQSSARRMSESTYLMSFARYLEALLYHPALRDADDLHPKTLEEAKAKLKLGDADISGGKEKAGQVNFDIARMFRLGTALVKIQVHPIVVYDLMIEGPVLIPSRSRKGPQNQAKRAEEAERRKAQTVEDGEILETTRLEIQAFFASVKRHIGALEDIFVARELDDKGLTIKSKRLNSISLTDLGSDAASSSASSSSAFSIINSDRRVSIRGSDCDLPIQGASAEPLSLLNRLKSSLRADEFELYQALKFVQADHVNDIRKAFGDRSKSAKNRLGAWVRKHLTKEELAKVGTLNFEEPDYFKPGRHAFPGSRYVVREDEPLSIIAFSLSSRDFKAELGSLKAPSGGGQSNDKTSQVLHWRDGIVGNAGSQISSSASSVSYSSSPLRDKASRGAAGGPPSAAGHLDPDRDEVFYEPEPVQTAMKRKKRGRETSILSLTLRRVGSTVSSQGLESMGTQTPSTEHPPSFNAAEALPGICDDAHGATTVDDEASSFSVDGQVSPPCPSLKPRESVASISSSRQGATAASTSAQTFEPSTIGSSGTDSTFRAHITQVSGRPASLASLFSKDTADTDTVGGGENWSVAGSQMESSTSPSNQTNFFRNKQESRPNPTISPTAAREIRDKGSNADLSGRNVSNGLAAGATTAPTSTAASQTSTRSRPQSSNHNHSRLATTTLGSEQQPTPTTTTTSANRHAESPHIKHNLIHSNTKVSCVSWFAEEFQALRKAWGVDEEGDFARSLSRCRAWSASGGKSKSAFLRTLDQKYVAKQLLAVWSVDEKEAFLEFAPAYIRHMMNSAAASSSSSSTHADDQQPTLLVKIAGVYSIKVKDLKSNETRLKMNLMVLENLWAPGSEGARNIIKFDLKGIKDRRVKLAAPTGGGQGANVPSSSTTPINDSTPSPQPPLKHHHHQQQQQQQQQQALTIQVGELESLTPTSNDSQWSSYLQEPSHDGPTPIEPPGTGRHQPSGARERSTTTQIGHPPPPCASSNAHINGDKPLPQPKPSPSATAQPLQQADGDQQVWWDSEWIETFRPKAYVPRHQKESFDRALANDLKFLTSSNVMDYSLLLGVVDGRDQDEGRRPSFRCRIVDFLGAFTFAKLLESSSKKALKSGSEAKGNVTVLPPAEYASRFSSAIQSYFVPCPDNQVPFPSPTTSGEGTQSVSSGNHQPEKEDLSQDEVLFASEDSAVSVLGGARLPSVL</sequence>
<protein>
    <submittedName>
        <fullName evidence="1">Uncharacterized protein</fullName>
    </submittedName>
</protein>
<gene>
    <name evidence="1" type="ORF">IE53DRAFT_287745</name>
</gene>
<reference evidence="1 2" key="1">
    <citation type="journal article" date="2018" name="Mol. Biol. Evol.">
        <title>Broad Genomic Sampling Reveals a Smut Pathogenic Ancestry of the Fungal Clade Ustilaginomycotina.</title>
        <authorList>
            <person name="Kijpornyongpan T."/>
            <person name="Mondo S.J."/>
            <person name="Barry K."/>
            <person name="Sandor L."/>
            <person name="Lee J."/>
            <person name="Lipzen A."/>
            <person name="Pangilinan J."/>
            <person name="LaButti K."/>
            <person name="Hainaut M."/>
            <person name="Henrissat B."/>
            <person name="Grigoriev I.V."/>
            <person name="Spatafora J.W."/>
            <person name="Aime M.C."/>
        </authorList>
    </citation>
    <scope>NUCLEOTIDE SEQUENCE [LARGE SCALE GENOMIC DNA]</scope>
    <source>
        <strain evidence="1 2">SA 807</strain>
    </source>
</reference>
<dbReference type="Proteomes" id="UP000245626">
    <property type="component" value="Unassembled WGS sequence"/>
</dbReference>
<proteinExistence type="predicted"/>